<organism evidence="1 2">
    <name type="scientific">Xenopus laevis</name>
    <name type="common">African clawed frog</name>
    <dbReference type="NCBI Taxonomy" id="8355"/>
    <lineage>
        <taxon>Eukaryota</taxon>
        <taxon>Metazoa</taxon>
        <taxon>Chordata</taxon>
        <taxon>Craniata</taxon>
        <taxon>Vertebrata</taxon>
        <taxon>Euteleostomi</taxon>
        <taxon>Amphibia</taxon>
        <taxon>Batrachia</taxon>
        <taxon>Anura</taxon>
        <taxon>Pipoidea</taxon>
        <taxon>Pipidae</taxon>
        <taxon>Xenopodinae</taxon>
        <taxon>Xenopus</taxon>
        <taxon>Xenopus</taxon>
    </lineage>
</organism>
<proteinExistence type="predicted"/>
<dbReference type="EMBL" id="CM004480">
    <property type="protein sequence ID" value="OCT69634.1"/>
    <property type="molecule type" value="Genomic_DNA"/>
</dbReference>
<protein>
    <submittedName>
        <fullName evidence="1">Uncharacterized protein</fullName>
    </submittedName>
</protein>
<accession>A0A974H9D6</accession>
<reference evidence="2" key="1">
    <citation type="journal article" date="2016" name="Nature">
        <title>Genome evolution in the allotetraploid frog Xenopus laevis.</title>
        <authorList>
            <person name="Session A.M."/>
            <person name="Uno Y."/>
            <person name="Kwon T."/>
            <person name="Chapman J.A."/>
            <person name="Toyoda A."/>
            <person name="Takahashi S."/>
            <person name="Fukui A."/>
            <person name="Hikosaka A."/>
            <person name="Suzuki A."/>
            <person name="Kondo M."/>
            <person name="van Heeringen S.J."/>
            <person name="Quigley I."/>
            <person name="Heinz S."/>
            <person name="Ogino H."/>
            <person name="Ochi H."/>
            <person name="Hellsten U."/>
            <person name="Lyons J.B."/>
            <person name="Simakov O."/>
            <person name="Putnam N."/>
            <person name="Stites J."/>
            <person name="Kuroki Y."/>
            <person name="Tanaka T."/>
            <person name="Michiue T."/>
            <person name="Watanabe M."/>
            <person name="Bogdanovic O."/>
            <person name="Lister R."/>
            <person name="Georgiou G."/>
            <person name="Paranjpe S.S."/>
            <person name="van Kruijsbergen I."/>
            <person name="Shu S."/>
            <person name="Carlson J."/>
            <person name="Kinoshita T."/>
            <person name="Ohta Y."/>
            <person name="Mawaribuchi S."/>
            <person name="Jenkins J."/>
            <person name="Grimwood J."/>
            <person name="Schmutz J."/>
            <person name="Mitros T."/>
            <person name="Mozaffari S.V."/>
            <person name="Suzuki Y."/>
            <person name="Haramoto Y."/>
            <person name="Yamamoto T.S."/>
            <person name="Takagi C."/>
            <person name="Heald R."/>
            <person name="Miller K."/>
            <person name="Haudenschild C."/>
            <person name="Kitzman J."/>
            <person name="Nakayama T."/>
            <person name="Izutsu Y."/>
            <person name="Robert J."/>
            <person name="Fortriede J."/>
            <person name="Burns K."/>
            <person name="Lotay V."/>
            <person name="Karimi K."/>
            <person name="Yasuoka Y."/>
            <person name="Dichmann D.S."/>
            <person name="Flajnik M.F."/>
            <person name="Houston D.W."/>
            <person name="Shendure J."/>
            <person name="DuPasquier L."/>
            <person name="Vize P.D."/>
            <person name="Zorn A.M."/>
            <person name="Ito M."/>
            <person name="Marcotte E.M."/>
            <person name="Wallingford J.B."/>
            <person name="Ito Y."/>
            <person name="Asashima M."/>
            <person name="Ueno N."/>
            <person name="Matsuda Y."/>
            <person name="Veenstra G.J."/>
            <person name="Fujiyama A."/>
            <person name="Harland R.M."/>
            <person name="Taira M."/>
            <person name="Rokhsar D.S."/>
        </authorList>
    </citation>
    <scope>NUCLEOTIDE SEQUENCE [LARGE SCALE GENOMIC DNA]</scope>
    <source>
        <strain evidence="2">J</strain>
    </source>
</reference>
<dbReference type="Proteomes" id="UP000694892">
    <property type="component" value="Chromosome 8L"/>
</dbReference>
<gene>
    <name evidence="1" type="ORF">XELAEV_18040946mg</name>
</gene>
<name>A0A974H9D6_XENLA</name>
<evidence type="ECO:0000313" key="1">
    <source>
        <dbReference type="EMBL" id="OCT69634.1"/>
    </source>
</evidence>
<sequence length="79" mass="8738">MTRCCEAVKEVLHSLMELSLGQIKAIVCEIWFSCHMDCPGTQGRGGYGGWVSAMAEWADAILYGALCVRSTARLYEECM</sequence>
<evidence type="ECO:0000313" key="2">
    <source>
        <dbReference type="Proteomes" id="UP000694892"/>
    </source>
</evidence>
<dbReference type="AlphaFoldDB" id="A0A974H9D6"/>